<sequence>MIWRRVDTRARTTTITTILINQRISAKISIGPASNWSWSRHLRPVARRLSQGFARGLWSSPRNTIRGPVGKIFGVFGDLGCRLSHGATLSWFLLLLLLLLLLFLLSDQILQGSVGWTPKIAMLFAMTLPGKWSQSITWQAFIDYRYHHSH</sequence>
<keyword evidence="1" id="KW-0472">Membrane</keyword>
<dbReference type="AlphaFoldDB" id="A0A1L9STN7"/>
<reference evidence="3" key="1">
    <citation type="journal article" date="2017" name="Genome Biol.">
        <title>Comparative genomics reveals high biological diversity and specific adaptations in the industrially and medically important fungal genus Aspergillus.</title>
        <authorList>
            <person name="de Vries R.P."/>
            <person name="Riley R."/>
            <person name="Wiebenga A."/>
            <person name="Aguilar-Osorio G."/>
            <person name="Amillis S."/>
            <person name="Uchima C.A."/>
            <person name="Anderluh G."/>
            <person name="Asadollahi M."/>
            <person name="Askin M."/>
            <person name="Barry K."/>
            <person name="Battaglia E."/>
            <person name="Bayram O."/>
            <person name="Benocci T."/>
            <person name="Braus-Stromeyer S.A."/>
            <person name="Caldana C."/>
            <person name="Canovas D."/>
            <person name="Cerqueira G.C."/>
            <person name="Chen F."/>
            <person name="Chen W."/>
            <person name="Choi C."/>
            <person name="Clum A."/>
            <person name="Dos Santos R.A."/>
            <person name="Damasio A.R."/>
            <person name="Diallinas G."/>
            <person name="Emri T."/>
            <person name="Fekete E."/>
            <person name="Flipphi M."/>
            <person name="Freyberg S."/>
            <person name="Gallo A."/>
            <person name="Gournas C."/>
            <person name="Habgood R."/>
            <person name="Hainaut M."/>
            <person name="Harispe M.L."/>
            <person name="Henrissat B."/>
            <person name="Hilden K.S."/>
            <person name="Hope R."/>
            <person name="Hossain A."/>
            <person name="Karabika E."/>
            <person name="Karaffa L."/>
            <person name="Karanyi Z."/>
            <person name="Krasevec N."/>
            <person name="Kuo A."/>
            <person name="Kusch H."/>
            <person name="LaButti K."/>
            <person name="Lagendijk E.L."/>
            <person name="Lapidus A."/>
            <person name="Levasseur A."/>
            <person name="Lindquist E."/>
            <person name="Lipzen A."/>
            <person name="Logrieco A.F."/>
            <person name="MacCabe A."/>
            <person name="Maekelae M.R."/>
            <person name="Malavazi I."/>
            <person name="Melin P."/>
            <person name="Meyer V."/>
            <person name="Mielnichuk N."/>
            <person name="Miskei M."/>
            <person name="Molnar A.P."/>
            <person name="Mule G."/>
            <person name="Ngan C.Y."/>
            <person name="Orejas M."/>
            <person name="Orosz E."/>
            <person name="Ouedraogo J.P."/>
            <person name="Overkamp K.M."/>
            <person name="Park H.-S."/>
            <person name="Perrone G."/>
            <person name="Piumi F."/>
            <person name="Punt P.J."/>
            <person name="Ram A.F."/>
            <person name="Ramon A."/>
            <person name="Rauscher S."/>
            <person name="Record E."/>
            <person name="Riano-Pachon D.M."/>
            <person name="Robert V."/>
            <person name="Roehrig J."/>
            <person name="Ruller R."/>
            <person name="Salamov A."/>
            <person name="Salih N.S."/>
            <person name="Samson R.A."/>
            <person name="Sandor E."/>
            <person name="Sanguinetti M."/>
            <person name="Schuetze T."/>
            <person name="Sepcic K."/>
            <person name="Shelest E."/>
            <person name="Sherlock G."/>
            <person name="Sophianopoulou V."/>
            <person name="Squina F.M."/>
            <person name="Sun H."/>
            <person name="Susca A."/>
            <person name="Todd R.B."/>
            <person name="Tsang A."/>
            <person name="Unkles S.E."/>
            <person name="van de Wiele N."/>
            <person name="van Rossen-Uffink D."/>
            <person name="Oliveira J.V."/>
            <person name="Vesth T.C."/>
            <person name="Visser J."/>
            <person name="Yu J.-H."/>
            <person name="Zhou M."/>
            <person name="Andersen M.R."/>
            <person name="Archer D.B."/>
            <person name="Baker S.E."/>
            <person name="Benoit I."/>
            <person name="Brakhage A.A."/>
            <person name="Braus G.H."/>
            <person name="Fischer R."/>
            <person name="Frisvad J.C."/>
            <person name="Goldman G.H."/>
            <person name="Houbraken J."/>
            <person name="Oakley B."/>
            <person name="Pocsi I."/>
            <person name="Scazzocchio C."/>
            <person name="Seiboth B."/>
            <person name="vanKuyk P.A."/>
            <person name="Wortman J."/>
            <person name="Dyer P.S."/>
            <person name="Grigoriev I.V."/>
        </authorList>
    </citation>
    <scope>NUCLEOTIDE SEQUENCE [LARGE SCALE GENOMIC DNA]</scope>
    <source>
        <strain evidence="3">CBS 506.65</strain>
    </source>
</reference>
<keyword evidence="1" id="KW-1133">Transmembrane helix</keyword>
<dbReference type="VEuPathDB" id="FungiDB:ASPZODRAFT_184744"/>
<gene>
    <name evidence="2" type="ORF">ASPZODRAFT_184744</name>
</gene>
<feature type="transmembrane region" description="Helical" evidence="1">
    <location>
        <begin position="88"/>
        <end position="105"/>
    </location>
</feature>
<dbReference type="RefSeq" id="XP_022584994.1">
    <property type="nucleotide sequence ID" value="XM_022727227.1"/>
</dbReference>
<protein>
    <submittedName>
        <fullName evidence="2">Uncharacterized protein</fullName>
    </submittedName>
</protein>
<name>A0A1L9STN7_9EURO</name>
<organism evidence="2 3">
    <name type="scientific">Penicilliopsis zonata CBS 506.65</name>
    <dbReference type="NCBI Taxonomy" id="1073090"/>
    <lineage>
        <taxon>Eukaryota</taxon>
        <taxon>Fungi</taxon>
        <taxon>Dikarya</taxon>
        <taxon>Ascomycota</taxon>
        <taxon>Pezizomycotina</taxon>
        <taxon>Eurotiomycetes</taxon>
        <taxon>Eurotiomycetidae</taxon>
        <taxon>Eurotiales</taxon>
        <taxon>Aspergillaceae</taxon>
        <taxon>Penicilliopsis</taxon>
    </lineage>
</organism>
<keyword evidence="1" id="KW-0812">Transmembrane</keyword>
<keyword evidence="3" id="KW-1185">Reference proteome</keyword>
<evidence type="ECO:0000256" key="1">
    <source>
        <dbReference type="SAM" id="Phobius"/>
    </source>
</evidence>
<proteinExistence type="predicted"/>
<dbReference type="Proteomes" id="UP000184188">
    <property type="component" value="Unassembled WGS sequence"/>
</dbReference>
<accession>A0A1L9STN7</accession>
<dbReference type="GeneID" id="34613691"/>
<dbReference type="EMBL" id="KV878336">
    <property type="protein sequence ID" value="OJJ50484.1"/>
    <property type="molecule type" value="Genomic_DNA"/>
</dbReference>
<evidence type="ECO:0000313" key="3">
    <source>
        <dbReference type="Proteomes" id="UP000184188"/>
    </source>
</evidence>
<evidence type="ECO:0000313" key="2">
    <source>
        <dbReference type="EMBL" id="OJJ50484.1"/>
    </source>
</evidence>